<comment type="caution">
    <text evidence="1">The sequence shown here is derived from an EMBL/GenBank/DDBJ whole genome shotgun (WGS) entry which is preliminary data.</text>
</comment>
<name>A0A8S2W9F3_9BILA</name>
<dbReference type="EMBL" id="CAJOBC010096294">
    <property type="protein sequence ID" value="CAF4439103.1"/>
    <property type="molecule type" value="Genomic_DNA"/>
</dbReference>
<accession>A0A8S2W9F3</accession>
<proteinExistence type="predicted"/>
<evidence type="ECO:0000313" key="1">
    <source>
        <dbReference type="EMBL" id="CAF4439103.1"/>
    </source>
</evidence>
<dbReference type="AlphaFoldDB" id="A0A8S2W9F3"/>
<dbReference type="Proteomes" id="UP000681722">
    <property type="component" value="Unassembled WGS sequence"/>
</dbReference>
<reference evidence="1" key="1">
    <citation type="submission" date="2021-02" db="EMBL/GenBank/DDBJ databases">
        <authorList>
            <person name="Nowell W R."/>
        </authorList>
    </citation>
    <scope>NUCLEOTIDE SEQUENCE</scope>
</reference>
<sequence length="207" mass="24424">MALPRLIEIIEELELNQHQIAMSTSIFSQLSAFIQLMPLIPQLTVYHITLPVDHYERAAITNLYAELASTPRRFCSLTGLPPSAFNDIFPLFVQELDQKRRLILHYRFSTTMKANILLLLLIWLRTYSTNNVLSVMFKVTKYKVCRYRKTYFPLLVRALRSQIKWPSPNEMINLVVYHPVLGRYIGYVDGSRHFIQRPRKNQRLYYS</sequence>
<organism evidence="1 2">
    <name type="scientific">Didymodactylos carnosus</name>
    <dbReference type="NCBI Taxonomy" id="1234261"/>
    <lineage>
        <taxon>Eukaryota</taxon>
        <taxon>Metazoa</taxon>
        <taxon>Spiralia</taxon>
        <taxon>Gnathifera</taxon>
        <taxon>Rotifera</taxon>
        <taxon>Eurotatoria</taxon>
        <taxon>Bdelloidea</taxon>
        <taxon>Philodinida</taxon>
        <taxon>Philodinidae</taxon>
        <taxon>Didymodactylos</taxon>
    </lineage>
</organism>
<feature type="non-terminal residue" evidence="1">
    <location>
        <position position="207"/>
    </location>
</feature>
<protein>
    <submittedName>
        <fullName evidence="1">Uncharacterized protein</fullName>
    </submittedName>
</protein>
<gene>
    <name evidence="1" type="ORF">SRO942_LOCUS41594</name>
</gene>
<evidence type="ECO:0000313" key="2">
    <source>
        <dbReference type="Proteomes" id="UP000681722"/>
    </source>
</evidence>